<name>A0A0A9CL39_ARUDO</name>
<reference evidence="1" key="2">
    <citation type="journal article" date="2015" name="Data Brief">
        <title>Shoot transcriptome of the giant reed, Arundo donax.</title>
        <authorList>
            <person name="Barrero R.A."/>
            <person name="Guerrero F.D."/>
            <person name="Moolhuijzen P."/>
            <person name="Goolsby J.A."/>
            <person name="Tidwell J."/>
            <person name="Bellgard S.E."/>
            <person name="Bellgard M.I."/>
        </authorList>
    </citation>
    <scope>NUCLEOTIDE SEQUENCE</scope>
    <source>
        <tissue evidence="1">Shoot tissue taken approximately 20 cm above the soil surface</tissue>
    </source>
</reference>
<dbReference type="AlphaFoldDB" id="A0A0A9CL39"/>
<sequence length="108" mass="12413">MRYKINGVPTARLCANAICSYLYVEVIIQLKVWICCRYLFVNLNCLLNVLTEILVLSVKCLTKCQEQIFCGVSKKKMNTGFGQFIVHSLCRCILRIFAEIMPRADNDQ</sequence>
<evidence type="ECO:0000313" key="1">
    <source>
        <dbReference type="EMBL" id="JAD76311.1"/>
    </source>
</evidence>
<protein>
    <submittedName>
        <fullName evidence="1">Uncharacterized protein</fullName>
    </submittedName>
</protein>
<proteinExistence type="predicted"/>
<organism evidence="1">
    <name type="scientific">Arundo donax</name>
    <name type="common">Giant reed</name>
    <name type="synonym">Donax arundinaceus</name>
    <dbReference type="NCBI Taxonomy" id="35708"/>
    <lineage>
        <taxon>Eukaryota</taxon>
        <taxon>Viridiplantae</taxon>
        <taxon>Streptophyta</taxon>
        <taxon>Embryophyta</taxon>
        <taxon>Tracheophyta</taxon>
        <taxon>Spermatophyta</taxon>
        <taxon>Magnoliopsida</taxon>
        <taxon>Liliopsida</taxon>
        <taxon>Poales</taxon>
        <taxon>Poaceae</taxon>
        <taxon>PACMAD clade</taxon>
        <taxon>Arundinoideae</taxon>
        <taxon>Arundineae</taxon>
        <taxon>Arundo</taxon>
    </lineage>
</organism>
<reference evidence="1" key="1">
    <citation type="submission" date="2014-09" db="EMBL/GenBank/DDBJ databases">
        <authorList>
            <person name="Magalhaes I.L.F."/>
            <person name="Oliveira U."/>
            <person name="Santos F.R."/>
            <person name="Vidigal T.H.D.A."/>
            <person name="Brescovit A.D."/>
            <person name="Santos A.J."/>
        </authorList>
    </citation>
    <scope>NUCLEOTIDE SEQUENCE</scope>
    <source>
        <tissue evidence="1">Shoot tissue taken approximately 20 cm above the soil surface</tissue>
    </source>
</reference>
<dbReference type="EMBL" id="GBRH01221584">
    <property type="protein sequence ID" value="JAD76311.1"/>
    <property type="molecule type" value="Transcribed_RNA"/>
</dbReference>
<accession>A0A0A9CL39</accession>